<dbReference type="PANTHER" id="PTHR24171">
    <property type="entry name" value="ANKYRIN REPEAT DOMAIN-CONTAINING PROTEIN 39-RELATED"/>
    <property type="match status" value="1"/>
</dbReference>
<dbReference type="RefSeq" id="WP_041851456.1">
    <property type="nucleotide sequence ID" value="NZ_JBHSRG010000012.1"/>
</dbReference>
<evidence type="ECO:0000256" key="1">
    <source>
        <dbReference type="ARBA" id="ARBA00022737"/>
    </source>
</evidence>
<evidence type="ECO:0000313" key="5">
    <source>
        <dbReference type="EMBL" id="MFC6123541.1"/>
    </source>
</evidence>
<feature type="signal peptide" evidence="4">
    <location>
        <begin position="1"/>
        <end position="19"/>
    </location>
</feature>
<keyword evidence="2 3" id="KW-0040">ANK repeat</keyword>
<reference evidence="6" key="1">
    <citation type="journal article" date="2019" name="Int. J. Syst. Evol. Microbiol.">
        <title>The Global Catalogue of Microorganisms (GCM) 10K type strain sequencing project: providing services to taxonomists for standard genome sequencing and annotation.</title>
        <authorList>
            <consortium name="The Broad Institute Genomics Platform"/>
            <consortium name="The Broad Institute Genome Sequencing Center for Infectious Disease"/>
            <person name="Wu L."/>
            <person name="Ma J."/>
        </authorList>
    </citation>
    <scope>NUCLEOTIDE SEQUENCE [LARGE SCALE GENOMIC DNA]</scope>
    <source>
        <strain evidence="6">JCM30009</strain>
    </source>
</reference>
<dbReference type="SUPFAM" id="SSF48403">
    <property type="entry name" value="Ankyrin repeat"/>
    <property type="match status" value="1"/>
</dbReference>
<name>A0ABW1Q580_9ENTR</name>
<proteinExistence type="predicted"/>
<evidence type="ECO:0000256" key="3">
    <source>
        <dbReference type="PROSITE-ProRule" id="PRU00023"/>
    </source>
</evidence>
<dbReference type="InterPro" id="IPR036770">
    <property type="entry name" value="Ankyrin_rpt-contain_sf"/>
</dbReference>
<keyword evidence="6" id="KW-1185">Reference proteome</keyword>
<dbReference type="Proteomes" id="UP001596169">
    <property type="component" value="Unassembled WGS sequence"/>
</dbReference>
<protein>
    <submittedName>
        <fullName evidence="5">Ankyrin repeat domain-containing protein</fullName>
    </submittedName>
</protein>
<evidence type="ECO:0000256" key="4">
    <source>
        <dbReference type="SAM" id="SignalP"/>
    </source>
</evidence>
<dbReference type="Pfam" id="PF12796">
    <property type="entry name" value="Ank_2"/>
    <property type="match status" value="1"/>
</dbReference>
<accession>A0ABW1Q580</accession>
<gene>
    <name evidence="5" type="ORF">ACFPZP_21065</name>
</gene>
<sequence>MKKRVSVIMLSFLCVLLSACNDMKKIEPEKYFTGSQLVLAKAIQAADREAILHLAKNTDLNSPGAEELTLLFFAMNESFYNNNPPERLQIITDLVRAGADPLQPQMNMPGSPAEITAKADKDIWLKAMLDGGLDPNARDKVYHEALIFSAIKSTNNSPLALLIKRGADINTRDSLGQTPLVEAFFRSEFEKVFFLLDNGADPNPVNKQGRSFRQMVDFELQRVKKGGEYYDNLLRLKEKLNSMSQ</sequence>
<keyword evidence="4" id="KW-0732">Signal</keyword>
<keyword evidence="1" id="KW-0677">Repeat</keyword>
<dbReference type="EMBL" id="JBHSRG010000012">
    <property type="protein sequence ID" value="MFC6123541.1"/>
    <property type="molecule type" value="Genomic_DNA"/>
</dbReference>
<evidence type="ECO:0000256" key="2">
    <source>
        <dbReference type="ARBA" id="ARBA00023043"/>
    </source>
</evidence>
<organism evidence="5 6">
    <name type="scientific">Citrobacter bitternis</name>
    <dbReference type="NCBI Taxonomy" id="1585982"/>
    <lineage>
        <taxon>Bacteria</taxon>
        <taxon>Pseudomonadati</taxon>
        <taxon>Pseudomonadota</taxon>
        <taxon>Gammaproteobacteria</taxon>
        <taxon>Enterobacterales</taxon>
        <taxon>Enterobacteriaceae</taxon>
        <taxon>Citrobacter</taxon>
    </lineage>
</organism>
<evidence type="ECO:0000313" key="6">
    <source>
        <dbReference type="Proteomes" id="UP001596169"/>
    </source>
</evidence>
<dbReference type="InterPro" id="IPR002110">
    <property type="entry name" value="Ankyrin_rpt"/>
</dbReference>
<feature type="repeat" description="ANK" evidence="3">
    <location>
        <begin position="175"/>
        <end position="207"/>
    </location>
</feature>
<dbReference type="PROSITE" id="PS50088">
    <property type="entry name" value="ANK_REPEAT"/>
    <property type="match status" value="1"/>
</dbReference>
<comment type="caution">
    <text evidence="5">The sequence shown here is derived from an EMBL/GenBank/DDBJ whole genome shotgun (WGS) entry which is preliminary data.</text>
</comment>
<dbReference type="PROSITE" id="PS51257">
    <property type="entry name" value="PROKAR_LIPOPROTEIN"/>
    <property type="match status" value="1"/>
</dbReference>
<feature type="chain" id="PRO_5045574929" evidence="4">
    <location>
        <begin position="20"/>
        <end position="245"/>
    </location>
</feature>
<dbReference type="Gene3D" id="1.25.40.20">
    <property type="entry name" value="Ankyrin repeat-containing domain"/>
    <property type="match status" value="1"/>
</dbReference>